<feature type="signal peptide" evidence="1">
    <location>
        <begin position="1"/>
        <end position="23"/>
    </location>
</feature>
<dbReference type="EMBL" id="CAJEWN010000415">
    <property type="protein sequence ID" value="CAD2181910.1"/>
    <property type="molecule type" value="Genomic_DNA"/>
</dbReference>
<evidence type="ECO:0000313" key="2">
    <source>
        <dbReference type="EMBL" id="CAD2181910.1"/>
    </source>
</evidence>
<accession>A0A6V7W442</accession>
<feature type="chain" id="PRO_5028106237" evidence="1">
    <location>
        <begin position="24"/>
        <end position="72"/>
    </location>
</feature>
<gene>
    <name evidence="2" type="ORF">MENT_LOCUS34089</name>
</gene>
<evidence type="ECO:0000256" key="1">
    <source>
        <dbReference type="SAM" id="SignalP"/>
    </source>
</evidence>
<dbReference type="AlphaFoldDB" id="A0A6V7W442"/>
<proteinExistence type="predicted"/>
<comment type="caution">
    <text evidence="2">The sequence shown here is derived from an EMBL/GenBank/DDBJ whole genome shotgun (WGS) entry which is preliminary data.</text>
</comment>
<reference evidence="2 3" key="1">
    <citation type="submission" date="2020-08" db="EMBL/GenBank/DDBJ databases">
        <authorList>
            <person name="Koutsovoulos G."/>
            <person name="Danchin GJ E."/>
        </authorList>
    </citation>
    <scope>NUCLEOTIDE SEQUENCE [LARGE SCALE GENOMIC DNA]</scope>
</reference>
<keyword evidence="1" id="KW-0732">Signal</keyword>
<organism evidence="2 3">
    <name type="scientific">Meloidogyne enterolobii</name>
    <name type="common">Root-knot nematode worm</name>
    <name type="synonym">Meloidogyne mayaguensis</name>
    <dbReference type="NCBI Taxonomy" id="390850"/>
    <lineage>
        <taxon>Eukaryota</taxon>
        <taxon>Metazoa</taxon>
        <taxon>Ecdysozoa</taxon>
        <taxon>Nematoda</taxon>
        <taxon>Chromadorea</taxon>
        <taxon>Rhabditida</taxon>
        <taxon>Tylenchina</taxon>
        <taxon>Tylenchomorpha</taxon>
        <taxon>Tylenchoidea</taxon>
        <taxon>Meloidogynidae</taxon>
        <taxon>Meloidogyninae</taxon>
        <taxon>Meloidogyne</taxon>
    </lineage>
</organism>
<dbReference type="Proteomes" id="UP000580250">
    <property type="component" value="Unassembled WGS sequence"/>
</dbReference>
<evidence type="ECO:0000313" key="3">
    <source>
        <dbReference type="Proteomes" id="UP000580250"/>
    </source>
</evidence>
<sequence length="72" mass="8522">MLKMFVFAYLFVLLMVCSLQIQANPVLYEVAGPSDKLYNIDNEQNATDRERKWWYRWWSYGGCGCGYGYYGK</sequence>
<protein>
    <submittedName>
        <fullName evidence="2">Uncharacterized protein</fullName>
    </submittedName>
</protein>
<name>A0A6V7W442_MELEN</name>